<reference evidence="2 3" key="1">
    <citation type="journal article" date="2016" name="Nat. Commun.">
        <title>Thousands of microbial genomes shed light on interconnected biogeochemical processes in an aquifer system.</title>
        <authorList>
            <person name="Anantharaman K."/>
            <person name="Brown C.T."/>
            <person name="Hug L.A."/>
            <person name="Sharon I."/>
            <person name="Castelle C.J."/>
            <person name="Probst A.J."/>
            <person name="Thomas B.C."/>
            <person name="Singh A."/>
            <person name="Wilkins M.J."/>
            <person name="Karaoz U."/>
            <person name="Brodie E.L."/>
            <person name="Williams K.H."/>
            <person name="Hubbard S.S."/>
            <person name="Banfield J.F."/>
        </authorList>
    </citation>
    <scope>NUCLEOTIDE SEQUENCE [LARGE SCALE GENOMIC DNA]</scope>
</reference>
<sequence>MVFYGYMCQYCGSAYGTHLLTIDHIDPVSRGGKNALENYTLACAACNQRKSNYLLPEPIRKKRLEIAAKNAVPIVELHQELTKKCPALLVKVRRRNYYIALFGA</sequence>
<dbReference type="EMBL" id="MHNL01000006">
    <property type="protein sequence ID" value="OGZ45547.1"/>
    <property type="molecule type" value="Genomic_DNA"/>
</dbReference>
<dbReference type="Pfam" id="PF01844">
    <property type="entry name" value="HNH"/>
    <property type="match status" value="1"/>
</dbReference>
<dbReference type="PANTHER" id="PTHR33877:SF2">
    <property type="entry name" value="OS07G0170200 PROTEIN"/>
    <property type="match status" value="1"/>
</dbReference>
<accession>A0A1G2G5R6</accession>
<dbReference type="InterPro" id="IPR003615">
    <property type="entry name" value="HNH_nuc"/>
</dbReference>
<organism evidence="2 3">
    <name type="scientific">Candidatus Ryanbacteria bacterium RIFCSPHIGHO2_01_FULL_48_27</name>
    <dbReference type="NCBI Taxonomy" id="1802115"/>
    <lineage>
        <taxon>Bacteria</taxon>
        <taxon>Candidatus Ryaniibacteriota</taxon>
    </lineage>
</organism>
<gene>
    <name evidence="2" type="ORF">A2756_00830</name>
</gene>
<dbReference type="Gene3D" id="1.10.30.50">
    <property type="match status" value="1"/>
</dbReference>
<dbReference type="PANTHER" id="PTHR33877">
    <property type="entry name" value="SLL1193 PROTEIN"/>
    <property type="match status" value="1"/>
</dbReference>
<dbReference type="GO" id="GO:0004519">
    <property type="term" value="F:endonuclease activity"/>
    <property type="evidence" value="ECO:0007669"/>
    <property type="project" value="InterPro"/>
</dbReference>
<feature type="domain" description="HNH nuclease" evidence="1">
    <location>
        <begin position="1"/>
        <end position="48"/>
    </location>
</feature>
<dbReference type="SMART" id="SM00507">
    <property type="entry name" value="HNHc"/>
    <property type="match status" value="1"/>
</dbReference>
<name>A0A1G2G5R6_9BACT</name>
<dbReference type="AlphaFoldDB" id="A0A1G2G5R6"/>
<proteinExistence type="predicted"/>
<protein>
    <recommendedName>
        <fullName evidence="1">HNH nuclease domain-containing protein</fullName>
    </recommendedName>
</protein>
<evidence type="ECO:0000313" key="2">
    <source>
        <dbReference type="EMBL" id="OGZ45547.1"/>
    </source>
</evidence>
<dbReference type="GO" id="GO:0008270">
    <property type="term" value="F:zinc ion binding"/>
    <property type="evidence" value="ECO:0007669"/>
    <property type="project" value="InterPro"/>
</dbReference>
<dbReference type="CDD" id="cd00085">
    <property type="entry name" value="HNHc"/>
    <property type="match status" value="1"/>
</dbReference>
<dbReference type="InterPro" id="IPR002711">
    <property type="entry name" value="HNH"/>
</dbReference>
<dbReference type="Proteomes" id="UP000177785">
    <property type="component" value="Unassembled WGS sequence"/>
</dbReference>
<dbReference type="GO" id="GO:0003676">
    <property type="term" value="F:nucleic acid binding"/>
    <property type="evidence" value="ECO:0007669"/>
    <property type="project" value="InterPro"/>
</dbReference>
<evidence type="ECO:0000313" key="3">
    <source>
        <dbReference type="Proteomes" id="UP000177785"/>
    </source>
</evidence>
<comment type="caution">
    <text evidence="2">The sequence shown here is derived from an EMBL/GenBank/DDBJ whole genome shotgun (WGS) entry which is preliminary data.</text>
</comment>
<dbReference type="STRING" id="1802115.A2756_00830"/>
<dbReference type="InterPro" id="IPR052892">
    <property type="entry name" value="NA-targeting_endonuclease"/>
</dbReference>
<evidence type="ECO:0000259" key="1">
    <source>
        <dbReference type="SMART" id="SM00507"/>
    </source>
</evidence>